<reference evidence="2" key="2">
    <citation type="submission" date="2023-02" db="EMBL/GenBank/DDBJ databases">
        <authorList>
            <person name="Swenson N.G."/>
            <person name="Wegrzyn J.L."/>
            <person name="Mcevoy S.L."/>
        </authorList>
    </citation>
    <scope>NUCLEOTIDE SEQUENCE</scope>
    <source>
        <strain evidence="2">91603</strain>
        <tissue evidence="2">Leaf</tissue>
    </source>
</reference>
<gene>
    <name evidence="2" type="ORF">LWI28_024075</name>
</gene>
<comment type="caution">
    <text evidence="2">The sequence shown here is derived from an EMBL/GenBank/DDBJ whole genome shotgun (WGS) entry which is preliminary data.</text>
</comment>
<evidence type="ECO:0000313" key="2">
    <source>
        <dbReference type="EMBL" id="KAI9162123.1"/>
    </source>
</evidence>
<feature type="compositionally biased region" description="Polar residues" evidence="1">
    <location>
        <begin position="23"/>
        <end position="35"/>
    </location>
</feature>
<reference evidence="2" key="1">
    <citation type="journal article" date="2022" name="Plant J.">
        <title>Strategies of tolerance reflected in two North American maple genomes.</title>
        <authorList>
            <person name="McEvoy S.L."/>
            <person name="Sezen U.U."/>
            <person name="Trouern-Trend A."/>
            <person name="McMahon S.M."/>
            <person name="Schaberg P.G."/>
            <person name="Yang J."/>
            <person name="Wegrzyn J.L."/>
            <person name="Swenson N.G."/>
        </authorList>
    </citation>
    <scope>NUCLEOTIDE SEQUENCE</scope>
    <source>
        <strain evidence="2">91603</strain>
    </source>
</reference>
<proteinExistence type="predicted"/>
<dbReference type="AlphaFoldDB" id="A0AAD5IGY5"/>
<evidence type="ECO:0000256" key="1">
    <source>
        <dbReference type="SAM" id="MobiDB-lite"/>
    </source>
</evidence>
<organism evidence="2 3">
    <name type="scientific">Acer negundo</name>
    <name type="common">Box elder</name>
    <dbReference type="NCBI Taxonomy" id="4023"/>
    <lineage>
        <taxon>Eukaryota</taxon>
        <taxon>Viridiplantae</taxon>
        <taxon>Streptophyta</taxon>
        <taxon>Embryophyta</taxon>
        <taxon>Tracheophyta</taxon>
        <taxon>Spermatophyta</taxon>
        <taxon>Magnoliopsida</taxon>
        <taxon>eudicotyledons</taxon>
        <taxon>Gunneridae</taxon>
        <taxon>Pentapetalae</taxon>
        <taxon>rosids</taxon>
        <taxon>malvids</taxon>
        <taxon>Sapindales</taxon>
        <taxon>Sapindaceae</taxon>
        <taxon>Hippocastanoideae</taxon>
        <taxon>Acereae</taxon>
        <taxon>Acer</taxon>
    </lineage>
</organism>
<name>A0AAD5IGY5_ACENE</name>
<dbReference type="EMBL" id="JAJSOW010000106">
    <property type="protein sequence ID" value="KAI9162123.1"/>
    <property type="molecule type" value="Genomic_DNA"/>
</dbReference>
<protein>
    <submittedName>
        <fullName evidence="2">Uncharacterized protein</fullName>
    </submittedName>
</protein>
<keyword evidence="3" id="KW-1185">Reference proteome</keyword>
<feature type="region of interest" description="Disordered" evidence="1">
    <location>
        <begin position="23"/>
        <end position="51"/>
    </location>
</feature>
<sequence>MVRKAGTSSLVRSLSSKSRSLEYTSGRYSAGSRTGSVFGEGDKPDVGSPGVEKVHQNALGAVARPVPGECWEGYNSEDFIRDEIDHTRFTINDVRENKMDEAKLVRIATEFSIPRSVGIRIPRERERASNLIGTLMAFHLVFLEIGARMPLYAYIQRSMKYPDPTFTEIGHFYWLYSYKSGGDGWWALACYDKQDGEPLIIRLLFSNKEWKKDSSLLRAIGKKTCSSVVAHRGFVGCLTSPTFRASLAVCERVLLKDFSKVERKNVSDAWLVSLE</sequence>
<evidence type="ECO:0000313" key="3">
    <source>
        <dbReference type="Proteomes" id="UP001064489"/>
    </source>
</evidence>
<accession>A0AAD5IGY5</accession>
<dbReference type="Proteomes" id="UP001064489">
    <property type="component" value="Chromosome 2"/>
</dbReference>